<evidence type="ECO:0000313" key="2">
    <source>
        <dbReference type="EMBL" id="CEO60597.1"/>
    </source>
</evidence>
<evidence type="ECO:0000313" key="4">
    <source>
        <dbReference type="Proteomes" id="UP000042958"/>
    </source>
</evidence>
<evidence type="ECO:0000313" key="5">
    <source>
        <dbReference type="Proteomes" id="UP000190744"/>
    </source>
</evidence>
<evidence type="ECO:0000313" key="3">
    <source>
        <dbReference type="EMBL" id="OOQ85223.1"/>
    </source>
</evidence>
<feature type="transmembrane region" description="Helical" evidence="1">
    <location>
        <begin position="45"/>
        <end position="64"/>
    </location>
</feature>
<keyword evidence="1" id="KW-1133">Transmembrane helix</keyword>
<sequence length="105" mass="11634">MTVRTKIFLPLRGRAGARTFSVSRARWEAAPLPARKPVGAFRGGLFGFLTGAVVAGASVYYYVLGDYRISNEILTDDITALQHATIKLQSYITELESRVDQLKKK</sequence>
<keyword evidence="1" id="KW-0472">Membrane</keyword>
<reference evidence="3" key="3">
    <citation type="submission" date="2015-09" db="EMBL/GenBank/DDBJ databases">
        <authorList>
            <person name="Jackson K.R."/>
            <person name="Lunt B.L."/>
            <person name="Fisher J.N.B."/>
            <person name="Gardner A.V."/>
            <person name="Bailey M.E."/>
            <person name="Deus L.M."/>
            <person name="Earl A.S."/>
            <person name="Gibby P.D."/>
            <person name="Hartmann K.A."/>
            <person name="Liu J.E."/>
            <person name="Manci A.M."/>
            <person name="Nielsen D.A."/>
            <person name="Solomon M.B."/>
            <person name="Breakwell D.P."/>
            <person name="Burnett S.H."/>
            <person name="Grose J.H."/>
        </authorList>
    </citation>
    <scope>NUCLEOTIDE SEQUENCE [LARGE SCALE GENOMIC DNA]</scope>
    <source>
        <strain evidence="3">LaBioMMi 136</strain>
    </source>
</reference>
<keyword evidence="1" id="KW-0812">Transmembrane</keyword>
<reference evidence="2" key="1">
    <citation type="submission" date="2014-11" db="EMBL/GenBank/DDBJ databases">
        <authorList>
            <person name="Zhu J."/>
            <person name="Qi W."/>
            <person name="Song R."/>
        </authorList>
    </citation>
    <scope>NUCLEOTIDE SEQUENCE [LARGE SCALE GENOMIC DNA]</scope>
</reference>
<protein>
    <submittedName>
        <fullName evidence="2">Uncharacterized protein</fullName>
    </submittedName>
</protein>
<accession>A0A0F7VK10</accession>
<dbReference type="EMBL" id="CDHK01000004">
    <property type="protein sequence ID" value="CEO60597.1"/>
    <property type="molecule type" value="Genomic_DNA"/>
</dbReference>
<reference evidence="4" key="2">
    <citation type="journal article" date="2015" name="Genome Announc.">
        <title>Draft genome sequence of the fungus Penicillium brasilianum MG11.</title>
        <authorList>
            <person name="Horn F."/>
            <person name="Linde J."/>
            <person name="Mattern D.J."/>
            <person name="Walther G."/>
            <person name="Guthke R."/>
            <person name="Brakhage A.A."/>
            <person name="Valiante V."/>
        </authorList>
    </citation>
    <scope>NUCLEOTIDE SEQUENCE [LARGE SCALE GENOMIC DNA]</scope>
    <source>
        <strain evidence="4">MG11</strain>
    </source>
</reference>
<dbReference type="EMBL" id="LJBN01000170">
    <property type="protein sequence ID" value="OOQ85223.1"/>
    <property type="molecule type" value="Genomic_DNA"/>
</dbReference>
<name>A0A0F7VK10_PENBI</name>
<gene>
    <name evidence="3" type="ORF">PEBR_26803</name>
    <name evidence="2" type="ORF">PMG11_05216</name>
</gene>
<dbReference type="Proteomes" id="UP000190744">
    <property type="component" value="Unassembled WGS sequence"/>
</dbReference>
<dbReference type="AlphaFoldDB" id="A0A0F7VK10"/>
<dbReference type="PANTHER" id="PTHR37849">
    <property type="entry name" value="YALI0E11605P"/>
    <property type="match status" value="1"/>
</dbReference>
<evidence type="ECO:0000256" key="1">
    <source>
        <dbReference type="SAM" id="Phobius"/>
    </source>
</evidence>
<dbReference type="PANTHER" id="PTHR37849:SF1">
    <property type="entry name" value="YALI0E11605P"/>
    <property type="match status" value="1"/>
</dbReference>
<dbReference type="Proteomes" id="UP000042958">
    <property type="component" value="Unassembled WGS sequence"/>
</dbReference>
<dbReference type="OrthoDB" id="5331396at2759"/>
<organism evidence="2 4">
    <name type="scientific">Penicillium brasilianum</name>
    <dbReference type="NCBI Taxonomy" id="104259"/>
    <lineage>
        <taxon>Eukaryota</taxon>
        <taxon>Fungi</taxon>
        <taxon>Dikarya</taxon>
        <taxon>Ascomycota</taxon>
        <taxon>Pezizomycotina</taxon>
        <taxon>Eurotiomycetes</taxon>
        <taxon>Eurotiomycetidae</taxon>
        <taxon>Eurotiales</taxon>
        <taxon>Aspergillaceae</taxon>
        <taxon>Penicillium</taxon>
    </lineage>
</organism>
<reference evidence="5" key="4">
    <citation type="submission" date="2015-09" db="EMBL/GenBank/DDBJ databases">
        <authorList>
            <person name="Fill T.P."/>
            <person name="Baretta J.F."/>
            <person name="de Almeida L.G."/>
            <person name="Rocha M."/>
            <person name="de Souza D.H."/>
            <person name="Malavazi I."/>
            <person name="Cerdeira L.T."/>
            <person name="Hong H."/>
            <person name="Samborskyy M."/>
            <person name="de Vasconcelos A.T."/>
            <person name="Leadlay P."/>
            <person name="Rodrigues-Filho E."/>
        </authorList>
    </citation>
    <scope>NUCLEOTIDE SEQUENCE [LARGE SCALE GENOMIC DNA]</scope>
    <source>
        <strain evidence="5">LaBioMMi 136</strain>
    </source>
</reference>
<proteinExistence type="predicted"/>
<keyword evidence="4" id="KW-1185">Reference proteome</keyword>